<dbReference type="Proteomes" id="UP000823922">
    <property type="component" value="Unassembled WGS sequence"/>
</dbReference>
<keyword evidence="4" id="KW-0804">Transcription</keyword>
<reference evidence="6" key="2">
    <citation type="submission" date="2021-04" db="EMBL/GenBank/DDBJ databases">
        <authorList>
            <person name="Gilroy R."/>
        </authorList>
    </citation>
    <scope>NUCLEOTIDE SEQUENCE</scope>
    <source>
        <strain evidence="6">ChiBcec1-1630</strain>
    </source>
</reference>
<organism evidence="6 7">
    <name type="scientific">Candidatus Eisenbergiella intestinigallinarum</name>
    <dbReference type="NCBI Taxonomy" id="2838549"/>
    <lineage>
        <taxon>Bacteria</taxon>
        <taxon>Bacillati</taxon>
        <taxon>Bacillota</taxon>
        <taxon>Clostridia</taxon>
        <taxon>Lachnospirales</taxon>
        <taxon>Lachnospiraceae</taxon>
        <taxon>Eisenbergiella</taxon>
    </lineage>
</organism>
<dbReference type="PROSITE" id="PS50931">
    <property type="entry name" value="HTH_LYSR"/>
    <property type="match status" value="1"/>
</dbReference>
<proteinExistence type="inferred from homology"/>
<dbReference type="Pfam" id="PF00126">
    <property type="entry name" value="HTH_1"/>
    <property type="match status" value="1"/>
</dbReference>
<dbReference type="SUPFAM" id="SSF53850">
    <property type="entry name" value="Periplasmic binding protein-like II"/>
    <property type="match status" value="1"/>
</dbReference>
<dbReference type="PRINTS" id="PR00039">
    <property type="entry name" value="HTHLYSR"/>
</dbReference>
<dbReference type="Gene3D" id="1.10.10.10">
    <property type="entry name" value="Winged helix-like DNA-binding domain superfamily/Winged helix DNA-binding domain"/>
    <property type="match status" value="1"/>
</dbReference>
<dbReference type="InterPro" id="IPR036388">
    <property type="entry name" value="WH-like_DNA-bd_sf"/>
</dbReference>
<keyword evidence="3" id="KW-0238">DNA-binding</keyword>
<name>A0A9D2QL37_9FIRM</name>
<dbReference type="InterPro" id="IPR036390">
    <property type="entry name" value="WH_DNA-bd_sf"/>
</dbReference>
<dbReference type="GO" id="GO:0003677">
    <property type="term" value="F:DNA binding"/>
    <property type="evidence" value="ECO:0007669"/>
    <property type="project" value="UniProtKB-KW"/>
</dbReference>
<evidence type="ECO:0000256" key="2">
    <source>
        <dbReference type="ARBA" id="ARBA00023015"/>
    </source>
</evidence>
<evidence type="ECO:0000313" key="6">
    <source>
        <dbReference type="EMBL" id="HJC88057.1"/>
    </source>
</evidence>
<dbReference type="AlphaFoldDB" id="A0A9D2QL37"/>
<evidence type="ECO:0000256" key="3">
    <source>
        <dbReference type="ARBA" id="ARBA00023125"/>
    </source>
</evidence>
<comment type="similarity">
    <text evidence="1">Belongs to the LysR transcriptional regulatory family.</text>
</comment>
<evidence type="ECO:0000256" key="1">
    <source>
        <dbReference type="ARBA" id="ARBA00009437"/>
    </source>
</evidence>
<dbReference type="PANTHER" id="PTHR30346:SF28">
    <property type="entry name" value="HTH-TYPE TRANSCRIPTIONAL REGULATOR CYNR"/>
    <property type="match status" value="1"/>
</dbReference>
<dbReference type="Gene3D" id="3.40.190.10">
    <property type="entry name" value="Periplasmic binding protein-like II"/>
    <property type="match status" value="2"/>
</dbReference>
<dbReference type="GO" id="GO:0003700">
    <property type="term" value="F:DNA-binding transcription factor activity"/>
    <property type="evidence" value="ECO:0007669"/>
    <property type="project" value="InterPro"/>
</dbReference>
<reference evidence="6" key="1">
    <citation type="journal article" date="2021" name="PeerJ">
        <title>Extensive microbial diversity within the chicken gut microbiome revealed by metagenomics and culture.</title>
        <authorList>
            <person name="Gilroy R."/>
            <person name="Ravi A."/>
            <person name="Getino M."/>
            <person name="Pursley I."/>
            <person name="Horton D.L."/>
            <person name="Alikhan N.F."/>
            <person name="Baker D."/>
            <person name="Gharbi K."/>
            <person name="Hall N."/>
            <person name="Watson M."/>
            <person name="Adriaenssens E.M."/>
            <person name="Foster-Nyarko E."/>
            <person name="Jarju S."/>
            <person name="Secka A."/>
            <person name="Antonio M."/>
            <person name="Oren A."/>
            <person name="Chaudhuri R.R."/>
            <person name="La Ragione R."/>
            <person name="Hildebrand F."/>
            <person name="Pallen M.J."/>
        </authorList>
    </citation>
    <scope>NUCLEOTIDE SEQUENCE</scope>
    <source>
        <strain evidence="6">ChiBcec1-1630</strain>
    </source>
</reference>
<gene>
    <name evidence="6" type="ORF">H9926_08590</name>
</gene>
<evidence type="ECO:0000259" key="5">
    <source>
        <dbReference type="PROSITE" id="PS50931"/>
    </source>
</evidence>
<comment type="caution">
    <text evidence="6">The sequence shown here is derived from an EMBL/GenBank/DDBJ whole genome shotgun (WGS) entry which is preliminary data.</text>
</comment>
<dbReference type="PANTHER" id="PTHR30346">
    <property type="entry name" value="TRANSCRIPTIONAL DUAL REGULATOR HCAR-RELATED"/>
    <property type="match status" value="1"/>
</dbReference>
<sequence length="298" mass="33789">MIDIHLFEQLVAFASRGTLSAAAEQLHISQPALSRAMQRLEDELGVRLFDRQKSRLSLNENGELAVTYARNLLLQESAMIEQIREFDRKKRTIFVGSCTPILLPDFVSLLSRIYEGMTISTEVNGDLERLKDGLRENVYQLAFQQKKPDEAEFYSFPVETERLYVYLPPAHPLADSPGLYLKELDGQPFLLYSQIGFWDALCRREMPSSRFLMQQEMDVLGELVENSALPAFTTDYILKREGNRTGRIAVPILDEDANVTYYCTCLRSSQARFRAVFQHFQSQASAAGKSTGIGKGPV</sequence>
<feature type="domain" description="HTH lysR-type" evidence="5">
    <location>
        <begin position="2"/>
        <end position="59"/>
    </location>
</feature>
<dbReference type="Pfam" id="PF03466">
    <property type="entry name" value="LysR_substrate"/>
    <property type="match status" value="1"/>
</dbReference>
<protein>
    <submittedName>
        <fullName evidence="6">LysR family transcriptional regulator</fullName>
    </submittedName>
</protein>
<keyword evidence="2" id="KW-0805">Transcription regulation</keyword>
<dbReference type="EMBL" id="DWVS01000210">
    <property type="protein sequence ID" value="HJC88057.1"/>
    <property type="molecule type" value="Genomic_DNA"/>
</dbReference>
<dbReference type="SUPFAM" id="SSF46785">
    <property type="entry name" value="Winged helix' DNA-binding domain"/>
    <property type="match status" value="1"/>
</dbReference>
<accession>A0A9D2QL37</accession>
<evidence type="ECO:0000313" key="7">
    <source>
        <dbReference type="Proteomes" id="UP000823922"/>
    </source>
</evidence>
<evidence type="ECO:0000256" key="4">
    <source>
        <dbReference type="ARBA" id="ARBA00023163"/>
    </source>
</evidence>
<dbReference type="InterPro" id="IPR000847">
    <property type="entry name" value="LysR_HTH_N"/>
</dbReference>
<dbReference type="GO" id="GO:0032993">
    <property type="term" value="C:protein-DNA complex"/>
    <property type="evidence" value="ECO:0007669"/>
    <property type="project" value="TreeGrafter"/>
</dbReference>
<dbReference type="FunFam" id="1.10.10.10:FF:000001">
    <property type="entry name" value="LysR family transcriptional regulator"/>
    <property type="match status" value="1"/>
</dbReference>
<dbReference type="InterPro" id="IPR005119">
    <property type="entry name" value="LysR_subst-bd"/>
</dbReference>